<keyword evidence="2" id="KW-1185">Reference proteome</keyword>
<reference evidence="1 2" key="2">
    <citation type="submission" date="2015-10" db="EMBL/GenBank/DDBJ databases">
        <title>Comparative genomics and high-throughput reverse genetic screens identify a new phytobacterial MAMP and an Arabidopsis receptor required for immune elicitation.</title>
        <authorList>
            <person name="Mott G.A."/>
            <person name="Thakur S."/>
            <person name="Wang P.W."/>
            <person name="Desveaux D."/>
            <person name="Guttman D.S."/>
        </authorList>
    </citation>
    <scope>NUCLEOTIDE SEQUENCE [LARGE SCALE GENOMIC DNA]</scope>
    <source>
        <strain evidence="1 2">107</strain>
    </source>
</reference>
<dbReference type="Proteomes" id="UP000037943">
    <property type="component" value="Unassembled WGS sequence"/>
</dbReference>
<reference evidence="1 2" key="1">
    <citation type="submission" date="2015-07" db="EMBL/GenBank/DDBJ databases">
        <authorList>
            <person name="O'Brien H.E."/>
            <person name="Thakur S."/>
            <person name="Gong Y."/>
            <person name="Wang P.W."/>
            <person name="Guttman D.S."/>
        </authorList>
    </citation>
    <scope>NUCLEOTIDE SEQUENCE [LARGE SCALE GENOMIC DNA]</scope>
    <source>
        <strain evidence="1 2">107</strain>
    </source>
</reference>
<evidence type="ECO:0000313" key="2">
    <source>
        <dbReference type="Proteomes" id="UP000037943"/>
    </source>
</evidence>
<name>A0ABR5KRT8_PSEAV</name>
<proteinExistence type="predicted"/>
<protein>
    <submittedName>
        <fullName evidence="1">Uncharacterized protein</fullName>
    </submittedName>
</protein>
<dbReference type="EMBL" id="LGLK01000057">
    <property type="protein sequence ID" value="KPC17510.1"/>
    <property type="molecule type" value="Genomic_DNA"/>
</dbReference>
<evidence type="ECO:0000313" key="1">
    <source>
        <dbReference type="EMBL" id="KPC17510.1"/>
    </source>
</evidence>
<comment type="caution">
    <text evidence="1">The sequence shown here is derived from an EMBL/GenBank/DDBJ whole genome shotgun (WGS) entry which is preliminary data.</text>
</comment>
<organism evidence="1 2">
    <name type="scientific">Pseudomonas amygdali pv. lachrymans</name>
    <name type="common">Pseudomonas syringae pv. lachrymans</name>
    <dbReference type="NCBI Taxonomy" id="53707"/>
    <lineage>
        <taxon>Bacteria</taxon>
        <taxon>Pseudomonadati</taxon>
        <taxon>Pseudomonadota</taxon>
        <taxon>Gammaproteobacteria</taxon>
        <taxon>Pseudomonadales</taxon>
        <taxon>Pseudomonadaceae</taxon>
        <taxon>Pseudomonas</taxon>
        <taxon>Pseudomonas amygdali</taxon>
    </lineage>
</organism>
<gene>
    <name evidence="1" type="ORF">AC499_0712</name>
</gene>
<sequence length="172" mass="19849">MSWIEQSREDRAMDVKRVFAEIVRESPDRIWLSDIQEGEHCQYVRLQLPVTTEDVLYDFHVMTAQLKASQLAAYDLGQLPGQRLAIIPALLDRLGMVPEESFEIRNDHEAGIRVDVILDVDGLTHQVLEAMLMTFIDNEYVPPRLRPINPMTLLNRMLHVRDNGLASHFPLF</sequence>
<accession>A0ABR5KRT8</accession>
<dbReference type="RefSeq" id="WP_147480920.1">
    <property type="nucleotide sequence ID" value="NZ_LGLK01000057.1"/>
</dbReference>